<dbReference type="InterPro" id="IPR036278">
    <property type="entry name" value="Sialidase_sf"/>
</dbReference>
<comment type="caution">
    <text evidence="3">The sequence shown here is derived from an EMBL/GenBank/DDBJ whole genome shotgun (WGS) entry which is preliminary data.</text>
</comment>
<organism evidence="3 4">
    <name type="scientific">Dyadobacter arcticus</name>
    <dbReference type="NCBI Taxonomy" id="1078754"/>
    <lineage>
        <taxon>Bacteria</taxon>
        <taxon>Pseudomonadati</taxon>
        <taxon>Bacteroidota</taxon>
        <taxon>Cytophagia</taxon>
        <taxon>Cytophagales</taxon>
        <taxon>Spirosomataceae</taxon>
        <taxon>Dyadobacter</taxon>
    </lineage>
</organism>
<protein>
    <submittedName>
        <fullName evidence="3">Neuraminidase</fullName>
    </submittedName>
</protein>
<dbReference type="RefSeq" id="WP_167270532.1">
    <property type="nucleotide sequence ID" value="NZ_JAASQJ010000002.1"/>
</dbReference>
<evidence type="ECO:0000256" key="1">
    <source>
        <dbReference type="SAM" id="SignalP"/>
    </source>
</evidence>
<dbReference type="CDD" id="cd15482">
    <property type="entry name" value="Sialidase_non-viral"/>
    <property type="match status" value="1"/>
</dbReference>
<proteinExistence type="predicted"/>
<reference evidence="3 4" key="1">
    <citation type="submission" date="2020-03" db="EMBL/GenBank/DDBJ databases">
        <title>Genomic Encyclopedia of Type Strains, Phase IV (KMG-IV): sequencing the most valuable type-strain genomes for metagenomic binning, comparative biology and taxonomic classification.</title>
        <authorList>
            <person name="Goeker M."/>
        </authorList>
    </citation>
    <scope>NUCLEOTIDE SEQUENCE [LARGE SCALE GENOMIC DNA]</scope>
    <source>
        <strain evidence="3 4">DSM 102865</strain>
    </source>
</reference>
<dbReference type="Pfam" id="PF13088">
    <property type="entry name" value="BNR_2"/>
    <property type="match status" value="1"/>
</dbReference>
<evidence type="ECO:0000313" key="4">
    <source>
        <dbReference type="Proteomes" id="UP001179181"/>
    </source>
</evidence>
<name>A0ABX0UKA3_9BACT</name>
<keyword evidence="4" id="KW-1185">Reference proteome</keyword>
<sequence>MNICRKLRLRRILVFLVLSINSLSFTACKSKKTGEGADQKTDSLANKKEFVFGDKREFAQCHASTVVRLDDGQFLVAWFGGTEEKNPDVGIWVSKGRPGKWSAPKEVAKIREDAHWNPVLQKTAPGKVTLYFKVGKEIAQWETWVKTSDDDGETWSEAYELVKKDKGGRGPVKNKLPELSNGDWLAGSSNEVKGWEVFVDRSTDKGKTWTASPYFKIDTTEIKGKGAIQPTLWESAPGNIHMLVRTTGGVIGRSDSKDFGKTWSTIKKTSLPNPNSGIDLTKLSDGTLVLAYNPDDEDWGSRSPLSLILSYDNGQNWMDKTDIATGKKDDEYSYPAIVSWDDSVAVTYTYNRQKIAFWTGSKKDIIELSAKEKKD</sequence>
<dbReference type="Proteomes" id="UP001179181">
    <property type="component" value="Unassembled WGS sequence"/>
</dbReference>
<keyword evidence="1" id="KW-0732">Signal</keyword>
<dbReference type="Gene3D" id="2.120.10.10">
    <property type="match status" value="1"/>
</dbReference>
<dbReference type="EMBL" id="JAASQJ010000002">
    <property type="protein sequence ID" value="NIJ53434.1"/>
    <property type="molecule type" value="Genomic_DNA"/>
</dbReference>
<feature type="signal peptide" evidence="1">
    <location>
        <begin position="1"/>
        <end position="26"/>
    </location>
</feature>
<dbReference type="InterPro" id="IPR011040">
    <property type="entry name" value="Sialidase"/>
</dbReference>
<dbReference type="PANTHER" id="PTHR43752">
    <property type="entry name" value="BNR/ASP-BOX REPEAT FAMILY PROTEIN"/>
    <property type="match status" value="1"/>
</dbReference>
<dbReference type="PROSITE" id="PS51257">
    <property type="entry name" value="PROKAR_LIPOPROTEIN"/>
    <property type="match status" value="1"/>
</dbReference>
<evidence type="ECO:0000259" key="2">
    <source>
        <dbReference type="Pfam" id="PF13088"/>
    </source>
</evidence>
<feature type="chain" id="PRO_5045263928" evidence="1">
    <location>
        <begin position="27"/>
        <end position="375"/>
    </location>
</feature>
<evidence type="ECO:0000313" key="3">
    <source>
        <dbReference type="EMBL" id="NIJ53434.1"/>
    </source>
</evidence>
<accession>A0ABX0UKA3</accession>
<dbReference type="SUPFAM" id="SSF50939">
    <property type="entry name" value="Sialidases"/>
    <property type="match status" value="1"/>
</dbReference>
<dbReference type="PANTHER" id="PTHR43752:SF2">
    <property type="entry name" value="BNR_ASP-BOX REPEAT FAMILY PROTEIN"/>
    <property type="match status" value="1"/>
</dbReference>
<feature type="domain" description="Sialidase" evidence="2">
    <location>
        <begin position="72"/>
        <end position="343"/>
    </location>
</feature>
<gene>
    <name evidence="3" type="ORF">FHS68_002604</name>
</gene>